<feature type="domain" description="N-acetyltransferase" evidence="1">
    <location>
        <begin position="1"/>
        <end position="143"/>
    </location>
</feature>
<gene>
    <name evidence="2" type="ORF">KP803_16320</name>
</gene>
<dbReference type="RefSeq" id="WP_248009923.1">
    <property type="nucleotide sequence ID" value="NZ_JAJHVV010000010.1"/>
</dbReference>
<dbReference type="EMBL" id="JAJHVV010000010">
    <property type="protein sequence ID" value="MCK6264844.1"/>
    <property type="molecule type" value="Genomic_DNA"/>
</dbReference>
<dbReference type="InterPro" id="IPR000182">
    <property type="entry name" value="GNAT_dom"/>
</dbReference>
<name>A0A9X2BIL6_9VIBR</name>
<dbReference type="Proteomes" id="UP001139559">
    <property type="component" value="Unassembled WGS sequence"/>
</dbReference>
<dbReference type="CDD" id="cd04301">
    <property type="entry name" value="NAT_SF"/>
    <property type="match status" value="1"/>
</dbReference>
<organism evidence="2 3">
    <name type="scientific">Vibrio amylolyticus</name>
    <dbReference type="NCBI Taxonomy" id="2847292"/>
    <lineage>
        <taxon>Bacteria</taxon>
        <taxon>Pseudomonadati</taxon>
        <taxon>Pseudomonadota</taxon>
        <taxon>Gammaproteobacteria</taxon>
        <taxon>Vibrionales</taxon>
        <taxon>Vibrionaceae</taxon>
        <taxon>Vibrio</taxon>
    </lineage>
</organism>
<dbReference type="Pfam" id="PF13527">
    <property type="entry name" value="Acetyltransf_9"/>
    <property type="match status" value="1"/>
</dbReference>
<dbReference type="InterPro" id="IPR016181">
    <property type="entry name" value="Acyl_CoA_acyltransferase"/>
</dbReference>
<proteinExistence type="predicted"/>
<protein>
    <submittedName>
        <fullName evidence="2">N-acetyltransferase</fullName>
    </submittedName>
</protein>
<accession>A0A9X2BIL6</accession>
<dbReference type="PROSITE" id="PS51186">
    <property type="entry name" value="GNAT"/>
    <property type="match status" value="1"/>
</dbReference>
<dbReference type="SUPFAM" id="SSF55729">
    <property type="entry name" value="Acyl-CoA N-acyltransferases (Nat)"/>
    <property type="match status" value="1"/>
</dbReference>
<dbReference type="GO" id="GO:0016747">
    <property type="term" value="F:acyltransferase activity, transferring groups other than amino-acyl groups"/>
    <property type="evidence" value="ECO:0007669"/>
    <property type="project" value="InterPro"/>
</dbReference>
<sequence length="168" mass="18451">MLIRTEAPADILAIDRLVKAAFDTDAEANLVMKLRENSHLTLSLIACNDEGEVIAHAMFSPVLVEGEDHAWQGLAPVCVKEGYRNQGIAEAVVKEGLSSLLEFGYPVCVVLGDPNYYSRFGFTNAAEHGFECQWNVPEGAFQIVELADGYMKPHSGLIEYCPEFNELG</sequence>
<evidence type="ECO:0000259" key="1">
    <source>
        <dbReference type="PROSITE" id="PS51186"/>
    </source>
</evidence>
<reference evidence="2" key="1">
    <citation type="submission" date="2021-11" db="EMBL/GenBank/DDBJ databases">
        <title>Vibrio ZSDE26 sp. nov. and Vibrio ZSDZ34 sp. nov., isolated from coastal seawater in Qingdao.</title>
        <authorList>
            <person name="Zhang P."/>
        </authorList>
    </citation>
    <scope>NUCLEOTIDE SEQUENCE</scope>
    <source>
        <strain evidence="2">ZSDE26</strain>
    </source>
</reference>
<dbReference type="AlphaFoldDB" id="A0A9X2BIL6"/>
<comment type="caution">
    <text evidence="2">The sequence shown here is derived from an EMBL/GenBank/DDBJ whole genome shotgun (WGS) entry which is preliminary data.</text>
</comment>
<evidence type="ECO:0000313" key="3">
    <source>
        <dbReference type="Proteomes" id="UP001139559"/>
    </source>
</evidence>
<evidence type="ECO:0000313" key="2">
    <source>
        <dbReference type="EMBL" id="MCK6264844.1"/>
    </source>
</evidence>
<keyword evidence="3" id="KW-1185">Reference proteome</keyword>
<dbReference type="Gene3D" id="3.40.630.30">
    <property type="match status" value="1"/>
</dbReference>